<reference evidence="1" key="2">
    <citation type="submission" date="2022-03" db="EMBL/GenBank/DDBJ databases">
        <title>Draft title - Genomic analysis of global carrot germplasm unveils the trajectory of domestication and the origin of high carotenoid orange carrot.</title>
        <authorList>
            <person name="Iorizzo M."/>
            <person name="Ellison S."/>
            <person name="Senalik D."/>
            <person name="Macko-Podgorni A."/>
            <person name="Grzebelus D."/>
            <person name="Bostan H."/>
            <person name="Rolling W."/>
            <person name="Curaba J."/>
            <person name="Simon P."/>
        </authorList>
    </citation>
    <scope>NUCLEOTIDE SEQUENCE</scope>
    <source>
        <tissue evidence="1">Leaf</tissue>
    </source>
</reference>
<organism evidence="1 2">
    <name type="scientific">Daucus carota subsp. sativus</name>
    <name type="common">Carrot</name>
    <dbReference type="NCBI Taxonomy" id="79200"/>
    <lineage>
        <taxon>Eukaryota</taxon>
        <taxon>Viridiplantae</taxon>
        <taxon>Streptophyta</taxon>
        <taxon>Embryophyta</taxon>
        <taxon>Tracheophyta</taxon>
        <taxon>Spermatophyta</taxon>
        <taxon>Magnoliopsida</taxon>
        <taxon>eudicotyledons</taxon>
        <taxon>Gunneridae</taxon>
        <taxon>Pentapetalae</taxon>
        <taxon>asterids</taxon>
        <taxon>campanulids</taxon>
        <taxon>Apiales</taxon>
        <taxon>Apiaceae</taxon>
        <taxon>Apioideae</taxon>
        <taxon>Scandiceae</taxon>
        <taxon>Daucinae</taxon>
        <taxon>Daucus</taxon>
        <taxon>Daucus sect. Daucus</taxon>
    </lineage>
</organism>
<dbReference type="Gramene" id="KZM98403">
    <property type="protein sequence ID" value="KZM98403"/>
    <property type="gene ID" value="DCAR_014235"/>
</dbReference>
<sequence length="79" mass="9251">MSGITDLRDFHDADSMIKVCMVMHLWSIAQNNIESITACIYLFKKSLGCLPKKEGFNGDMIMRLFNFDYICRCRMAFHY</sequence>
<proteinExistence type="predicted"/>
<dbReference type="AlphaFoldDB" id="A0A165XQ26"/>
<evidence type="ECO:0000313" key="1">
    <source>
        <dbReference type="EMBL" id="WOG97367.1"/>
    </source>
</evidence>
<gene>
    <name evidence="1" type="ORF">DCAR_0416707</name>
</gene>
<evidence type="ECO:0000313" key="2">
    <source>
        <dbReference type="Proteomes" id="UP000077755"/>
    </source>
</evidence>
<reference evidence="1" key="1">
    <citation type="journal article" date="2016" name="Nat. Genet.">
        <title>A high-quality carrot genome assembly provides new insights into carotenoid accumulation and asterid genome evolution.</title>
        <authorList>
            <person name="Iorizzo M."/>
            <person name="Ellison S."/>
            <person name="Senalik D."/>
            <person name="Zeng P."/>
            <person name="Satapoomin P."/>
            <person name="Huang J."/>
            <person name="Bowman M."/>
            <person name="Iovene M."/>
            <person name="Sanseverino W."/>
            <person name="Cavagnaro P."/>
            <person name="Yildiz M."/>
            <person name="Macko-Podgorni A."/>
            <person name="Moranska E."/>
            <person name="Grzebelus E."/>
            <person name="Grzebelus D."/>
            <person name="Ashrafi H."/>
            <person name="Zheng Z."/>
            <person name="Cheng S."/>
            <person name="Spooner D."/>
            <person name="Van Deynze A."/>
            <person name="Simon P."/>
        </authorList>
    </citation>
    <scope>NUCLEOTIDE SEQUENCE</scope>
    <source>
        <tissue evidence="1">Leaf</tissue>
    </source>
</reference>
<dbReference type="Proteomes" id="UP000077755">
    <property type="component" value="Chromosome 4"/>
</dbReference>
<name>A0A165XQ26_DAUCS</name>
<keyword evidence="2" id="KW-1185">Reference proteome</keyword>
<accession>A0A165XQ26</accession>
<dbReference type="EMBL" id="CP093346">
    <property type="protein sequence ID" value="WOG97367.1"/>
    <property type="molecule type" value="Genomic_DNA"/>
</dbReference>
<protein>
    <submittedName>
        <fullName evidence="1">Uncharacterized protein</fullName>
    </submittedName>
</protein>